<feature type="signal peptide" evidence="2">
    <location>
        <begin position="1"/>
        <end position="25"/>
    </location>
</feature>
<gene>
    <name evidence="3" type="ORF">BU14_0065s0019</name>
</gene>
<reference evidence="3 4" key="1">
    <citation type="submission" date="2017-03" db="EMBL/GenBank/DDBJ databases">
        <title>WGS assembly of Porphyra umbilicalis.</title>
        <authorList>
            <person name="Brawley S.H."/>
            <person name="Blouin N.A."/>
            <person name="Ficko-Blean E."/>
            <person name="Wheeler G.L."/>
            <person name="Lohr M."/>
            <person name="Goodson H.V."/>
            <person name="Jenkins J.W."/>
            <person name="Blaby-Haas C.E."/>
            <person name="Helliwell K.E."/>
            <person name="Chan C."/>
            <person name="Marriage T."/>
            <person name="Bhattacharya D."/>
            <person name="Klein A.S."/>
            <person name="Badis Y."/>
            <person name="Brodie J."/>
            <person name="Cao Y."/>
            <person name="Collen J."/>
            <person name="Dittami S.M."/>
            <person name="Gachon C.M."/>
            <person name="Green B.R."/>
            <person name="Karpowicz S."/>
            <person name="Kim J.W."/>
            <person name="Kudahl U."/>
            <person name="Lin S."/>
            <person name="Michel G."/>
            <person name="Mittag M."/>
            <person name="Olson B.J."/>
            <person name="Pangilinan J."/>
            <person name="Peng Y."/>
            <person name="Qiu H."/>
            <person name="Shu S."/>
            <person name="Singer J.T."/>
            <person name="Smith A.G."/>
            <person name="Sprecher B.N."/>
            <person name="Wagner V."/>
            <person name="Wang W."/>
            <person name="Wang Z.-Y."/>
            <person name="Yan J."/>
            <person name="Yarish C."/>
            <person name="Zoeuner-Riek S."/>
            <person name="Zhuang Y."/>
            <person name="Zou Y."/>
            <person name="Lindquist E.A."/>
            <person name="Grimwood J."/>
            <person name="Barry K."/>
            <person name="Rokhsar D.S."/>
            <person name="Schmutz J."/>
            <person name="Stiller J.W."/>
            <person name="Grossman A.R."/>
            <person name="Prochnik S.E."/>
        </authorList>
    </citation>
    <scope>NUCLEOTIDE SEQUENCE [LARGE SCALE GENOMIC DNA]</scope>
    <source>
        <strain evidence="3">4086291</strain>
    </source>
</reference>
<feature type="chain" id="PRO_5012236781" description="CBM6 domain-containing protein" evidence="2">
    <location>
        <begin position="26"/>
        <end position="668"/>
    </location>
</feature>
<dbReference type="PROSITE" id="PS51257">
    <property type="entry name" value="PROKAR_LIPOPROTEIN"/>
    <property type="match status" value="1"/>
</dbReference>
<evidence type="ECO:0000256" key="2">
    <source>
        <dbReference type="SAM" id="SignalP"/>
    </source>
</evidence>
<dbReference type="EMBL" id="KV918782">
    <property type="protein sequence ID" value="OSX80014.1"/>
    <property type="molecule type" value="Genomic_DNA"/>
</dbReference>
<keyword evidence="4" id="KW-1185">Reference proteome</keyword>
<accession>A0A1X6PGN3</accession>
<dbReference type="AlphaFoldDB" id="A0A1X6PGN3"/>
<evidence type="ECO:0000313" key="4">
    <source>
        <dbReference type="Proteomes" id="UP000218209"/>
    </source>
</evidence>
<organism evidence="3 4">
    <name type="scientific">Porphyra umbilicalis</name>
    <name type="common">Purple laver</name>
    <name type="synonym">Red alga</name>
    <dbReference type="NCBI Taxonomy" id="2786"/>
    <lineage>
        <taxon>Eukaryota</taxon>
        <taxon>Rhodophyta</taxon>
        <taxon>Bangiophyceae</taxon>
        <taxon>Bangiales</taxon>
        <taxon>Bangiaceae</taxon>
        <taxon>Porphyra</taxon>
    </lineage>
</organism>
<feature type="region of interest" description="Disordered" evidence="1">
    <location>
        <begin position="216"/>
        <end position="235"/>
    </location>
</feature>
<dbReference type="Proteomes" id="UP000218209">
    <property type="component" value="Unassembled WGS sequence"/>
</dbReference>
<evidence type="ECO:0000256" key="1">
    <source>
        <dbReference type="SAM" id="MobiDB-lite"/>
    </source>
</evidence>
<proteinExistence type="predicted"/>
<feature type="region of interest" description="Disordered" evidence="1">
    <location>
        <begin position="425"/>
        <end position="471"/>
    </location>
</feature>
<name>A0A1X6PGN3_PORUM</name>
<sequence>MARTFSMVAAAATLAAAAASTAVAAACTMPAGVAVVQAEAGALPADGWSTTTTAGALGIVWKSDQADPARDEPGSGVRTYSMTAAVAGRHRLVLRASGEKKWAHNDFFVDLGAGAGRLYPKGWLQEYPTAEWVHIYQNRGDGMWAYGGKSNGGVLLTPELAAGDTLTFRLSGRASKARMDFFVFFACDATDGSCQDDSAEYDAAVAAASTCIGGETVTDEPTPTPTPAGSGGAGEGLDCPGVAVVQAEAGGPPADGWRTTTARGALGLVWKPSQSDPAIEEAGVGVRSYTMKAVAAGRHRLVLRASGEKKWMHNDFYVDLGAGAGRLYPKGWLQRYPTAEWVHIYQNRGDNTWAYGGMSNGGVLLTPELAAGETLTFRLSGRTSKARIDHFAFFPCDAADDSCQNDSTEYDAAIAAAATCVGLSSPQPPTPTPAADAEPTPTVAPTAAPTPTSTPSPAPVESSDPVVDEPAPSGGRCAVYAGANGVVRIPATSAGAGDGWVESTVAGREALVFKPEKQSTGIDGAGRVGVKEYKFKVEEAGAYRVMMRLNAPHPTDHNDLWMKLGAGARKYQGTTISSLTSSWFKVYQNRGKNEWMLGGVTVDFDGHYLLTRPLTAGETFTFSISGRSSKFAVADIYLLVCDPSKSACGGGWTYFNTAVKMGVSSCAA</sequence>
<evidence type="ECO:0008006" key="5">
    <source>
        <dbReference type="Google" id="ProtNLM"/>
    </source>
</evidence>
<keyword evidence="2" id="KW-0732">Signal</keyword>
<evidence type="ECO:0000313" key="3">
    <source>
        <dbReference type="EMBL" id="OSX80014.1"/>
    </source>
</evidence>
<feature type="compositionally biased region" description="Low complexity" evidence="1">
    <location>
        <begin position="433"/>
        <end position="451"/>
    </location>
</feature>
<protein>
    <recommendedName>
        <fullName evidence="5">CBM6 domain-containing protein</fullName>
    </recommendedName>
</protein>